<reference evidence="3 4" key="1">
    <citation type="submission" date="2020-04" db="EMBL/GenBank/DDBJ databases">
        <title>Genomic insights into acetone-butanol-ethanol (ABE) fermentation by sequencing solventogenic clostridia strains.</title>
        <authorList>
            <person name="Brown S."/>
        </authorList>
    </citation>
    <scope>NUCLEOTIDE SEQUENCE [LARGE SCALE GENOMIC DNA]</scope>
    <source>
        <strain evidence="3 4">DJ011</strain>
    </source>
</reference>
<organism evidence="3 4">
    <name type="scientific">Clostridium tetanomorphum</name>
    <dbReference type="NCBI Taxonomy" id="1553"/>
    <lineage>
        <taxon>Bacteria</taxon>
        <taxon>Bacillati</taxon>
        <taxon>Bacillota</taxon>
        <taxon>Clostridia</taxon>
        <taxon>Eubacteriales</taxon>
        <taxon>Clostridiaceae</taxon>
        <taxon>Clostridium</taxon>
    </lineage>
</organism>
<dbReference type="RefSeq" id="WP_146750579.1">
    <property type="nucleotide sequence ID" value="NZ_JAAZWO010000016.1"/>
</dbReference>
<comment type="caution">
    <text evidence="3">The sequence shown here is derived from an EMBL/GenBank/DDBJ whole genome shotgun (WGS) entry which is preliminary data.</text>
</comment>
<evidence type="ECO:0000313" key="3">
    <source>
        <dbReference type="EMBL" id="MBC2398647.1"/>
    </source>
</evidence>
<feature type="signal peptide" evidence="2">
    <location>
        <begin position="1"/>
        <end position="21"/>
    </location>
</feature>
<keyword evidence="4" id="KW-1185">Reference proteome</keyword>
<keyword evidence="2" id="KW-0732">Signal</keyword>
<protein>
    <recommendedName>
        <fullName evidence="5">Lipoprotein</fullName>
    </recommendedName>
</protein>
<evidence type="ECO:0008006" key="5">
    <source>
        <dbReference type="Google" id="ProtNLM"/>
    </source>
</evidence>
<evidence type="ECO:0000313" key="4">
    <source>
        <dbReference type="Proteomes" id="UP000563151"/>
    </source>
</evidence>
<name>A0A923EB95_CLOTT</name>
<proteinExistence type="predicted"/>
<dbReference type="Proteomes" id="UP000563151">
    <property type="component" value="Unassembled WGS sequence"/>
</dbReference>
<dbReference type="EMBL" id="JAAZWO010000016">
    <property type="protein sequence ID" value="MBC2398647.1"/>
    <property type="molecule type" value="Genomic_DNA"/>
</dbReference>
<evidence type="ECO:0000256" key="1">
    <source>
        <dbReference type="SAM" id="MobiDB-lite"/>
    </source>
</evidence>
<accession>A0A923EB95</accession>
<feature type="chain" id="PRO_5039443939" description="Lipoprotein" evidence="2">
    <location>
        <begin position="22"/>
        <end position="416"/>
    </location>
</feature>
<dbReference type="AlphaFoldDB" id="A0A923EB95"/>
<gene>
    <name evidence="3" type="ORF">HGG79_12815</name>
</gene>
<feature type="region of interest" description="Disordered" evidence="1">
    <location>
        <begin position="31"/>
        <end position="56"/>
    </location>
</feature>
<feature type="compositionally biased region" description="Low complexity" evidence="1">
    <location>
        <begin position="38"/>
        <end position="56"/>
    </location>
</feature>
<sequence>MFNKKMLSSILITIVSISLFAKCGSANKKASKNEVKPSTTINTTSNSKNKNKSNSGTISSGLLIGLRYDQKADANKDEFNMPSKEFRTLWIYNDGNKIILKEKDKSIVTPYKDNFYEIKNDHFQLKEKNKEKQSEDFYLKYKSYYSWNNIVSKIIGSADKHLFTEKSFKKKYNTLDSNWPFKSNIENVNYIGNNYACINIDYYETGGGTYRSGKNDIKLFNIRSLGDINDREKNEKLYNLLDGDVKKEIKAFVDKKNNEFKAENGDKQTPFVKVEKIVDIDNLSLGRKEGKWIVQIPVYEKYSHEGNGSNFYKITEFIYYKCKLPSTITSYDSLYLPWGNIKQAVPDAVDAISSPKGDLMAVITKKEILIFINPKKDMKEADLNIPLKSNEAVISNQWAMGDYVKKWNNELGKIFK</sequence>
<evidence type="ECO:0000256" key="2">
    <source>
        <dbReference type="SAM" id="SignalP"/>
    </source>
</evidence>